<evidence type="ECO:0000256" key="5">
    <source>
        <dbReference type="ARBA" id="ARBA00023242"/>
    </source>
</evidence>
<dbReference type="GO" id="GO:0005634">
    <property type="term" value="C:nucleus"/>
    <property type="evidence" value="ECO:0007669"/>
    <property type="project" value="UniProtKB-SubCell"/>
</dbReference>
<dbReference type="CDD" id="cd10017">
    <property type="entry name" value="B3_DNA"/>
    <property type="match status" value="1"/>
</dbReference>
<evidence type="ECO:0000313" key="7">
    <source>
        <dbReference type="EMBL" id="TXG65125.1"/>
    </source>
</evidence>
<dbReference type="InterPro" id="IPR003340">
    <property type="entry name" value="B3_DNA-bd"/>
</dbReference>
<dbReference type="Proteomes" id="UP000323000">
    <property type="component" value="Chromosome 3"/>
</dbReference>
<comment type="caution">
    <text evidence="7">The sequence shown here is derived from an EMBL/GenBank/DDBJ whole genome shotgun (WGS) entry which is preliminary data.</text>
</comment>
<dbReference type="AlphaFoldDB" id="A0A5C7I7I4"/>
<keyword evidence="4" id="KW-0804">Transcription</keyword>
<evidence type="ECO:0000313" key="8">
    <source>
        <dbReference type="Proteomes" id="UP000323000"/>
    </source>
</evidence>
<accession>A0A5C7I7I4</accession>
<reference evidence="8" key="1">
    <citation type="journal article" date="2019" name="Gigascience">
        <title>De novo genome assembly of the endangered Acer yangbiense, a plant species with extremely small populations endemic to Yunnan Province, China.</title>
        <authorList>
            <person name="Yang J."/>
            <person name="Wariss H.M."/>
            <person name="Tao L."/>
            <person name="Zhang R."/>
            <person name="Yun Q."/>
            <person name="Hollingsworth P."/>
            <person name="Dao Z."/>
            <person name="Luo G."/>
            <person name="Guo H."/>
            <person name="Ma Y."/>
            <person name="Sun W."/>
        </authorList>
    </citation>
    <scope>NUCLEOTIDE SEQUENCE [LARGE SCALE GENOMIC DNA]</scope>
    <source>
        <strain evidence="8">cv. Malutang</strain>
    </source>
</reference>
<comment type="subcellular location">
    <subcellularLocation>
        <location evidence="1">Nucleus</location>
    </subcellularLocation>
</comment>
<sequence>MALNNFEISKTLAKSDVPDKVFEISKTLAKSDVPDKVCLPVDIVEHMEPVMMNGENSVELKASDRWGQKWPLKYYSRPDNSRKPVFTVGWNRLVTANSVLPGDKLIFSGHHQDAGEMQYRIQVIRRTRTSEGKTVEVEVIKTVHGGPVIFF</sequence>
<proteinExistence type="predicted"/>
<evidence type="ECO:0000256" key="4">
    <source>
        <dbReference type="ARBA" id="ARBA00023163"/>
    </source>
</evidence>
<keyword evidence="2" id="KW-0805">Transcription regulation</keyword>
<dbReference type="InterPro" id="IPR015300">
    <property type="entry name" value="DNA-bd_pseudobarrel_sf"/>
</dbReference>
<keyword evidence="8" id="KW-1185">Reference proteome</keyword>
<keyword evidence="3" id="KW-0238">DNA-binding</keyword>
<evidence type="ECO:0000256" key="1">
    <source>
        <dbReference type="ARBA" id="ARBA00004123"/>
    </source>
</evidence>
<organism evidence="7 8">
    <name type="scientific">Acer yangbiense</name>
    <dbReference type="NCBI Taxonomy" id="1000413"/>
    <lineage>
        <taxon>Eukaryota</taxon>
        <taxon>Viridiplantae</taxon>
        <taxon>Streptophyta</taxon>
        <taxon>Embryophyta</taxon>
        <taxon>Tracheophyta</taxon>
        <taxon>Spermatophyta</taxon>
        <taxon>Magnoliopsida</taxon>
        <taxon>eudicotyledons</taxon>
        <taxon>Gunneridae</taxon>
        <taxon>Pentapetalae</taxon>
        <taxon>rosids</taxon>
        <taxon>malvids</taxon>
        <taxon>Sapindales</taxon>
        <taxon>Sapindaceae</taxon>
        <taxon>Hippocastanoideae</taxon>
        <taxon>Acereae</taxon>
        <taxon>Acer</taxon>
    </lineage>
</organism>
<evidence type="ECO:0000256" key="2">
    <source>
        <dbReference type="ARBA" id="ARBA00023015"/>
    </source>
</evidence>
<evidence type="ECO:0000256" key="3">
    <source>
        <dbReference type="ARBA" id="ARBA00023125"/>
    </source>
</evidence>
<dbReference type="OrthoDB" id="10294227at2759"/>
<dbReference type="Gene3D" id="2.40.330.10">
    <property type="entry name" value="DNA-binding pseudobarrel domain"/>
    <property type="match status" value="1"/>
</dbReference>
<dbReference type="SMART" id="SM01019">
    <property type="entry name" value="B3"/>
    <property type="match status" value="1"/>
</dbReference>
<feature type="domain" description="TF-B3" evidence="6">
    <location>
        <begin position="22"/>
        <end position="127"/>
    </location>
</feature>
<dbReference type="SUPFAM" id="SSF101936">
    <property type="entry name" value="DNA-binding pseudobarrel domain"/>
    <property type="match status" value="1"/>
</dbReference>
<dbReference type="Pfam" id="PF02362">
    <property type="entry name" value="B3"/>
    <property type="match status" value="1"/>
</dbReference>
<evidence type="ECO:0000259" key="6">
    <source>
        <dbReference type="PROSITE" id="PS50863"/>
    </source>
</evidence>
<keyword evidence="5" id="KW-0539">Nucleus</keyword>
<dbReference type="PROSITE" id="PS50863">
    <property type="entry name" value="B3"/>
    <property type="match status" value="1"/>
</dbReference>
<dbReference type="GO" id="GO:0003677">
    <property type="term" value="F:DNA binding"/>
    <property type="evidence" value="ECO:0007669"/>
    <property type="project" value="UniProtKB-KW"/>
</dbReference>
<gene>
    <name evidence="7" type="ORF">EZV62_006400</name>
</gene>
<name>A0A5C7I7I4_9ROSI</name>
<dbReference type="EMBL" id="VAHF01000003">
    <property type="protein sequence ID" value="TXG65125.1"/>
    <property type="molecule type" value="Genomic_DNA"/>
</dbReference>
<protein>
    <recommendedName>
        <fullName evidence="6">TF-B3 domain-containing protein</fullName>
    </recommendedName>
</protein>